<feature type="compositionally biased region" description="Acidic residues" evidence="2">
    <location>
        <begin position="335"/>
        <end position="357"/>
    </location>
</feature>
<evidence type="ECO:0000313" key="4">
    <source>
        <dbReference type="Proteomes" id="UP001150925"/>
    </source>
</evidence>
<protein>
    <submittedName>
        <fullName evidence="3">Uncharacterized protein</fullName>
    </submittedName>
</protein>
<feature type="compositionally biased region" description="Low complexity" evidence="2">
    <location>
        <begin position="645"/>
        <end position="657"/>
    </location>
</feature>
<feature type="compositionally biased region" description="Low complexity" evidence="2">
    <location>
        <begin position="562"/>
        <end position="571"/>
    </location>
</feature>
<feature type="compositionally biased region" description="Polar residues" evidence="2">
    <location>
        <begin position="814"/>
        <end position="827"/>
    </location>
</feature>
<feature type="compositionally biased region" description="Polar residues" evidence="2">
    <location>
        <begin position="777"/>
        <end position="796"/>
    </location>
</feature>
<feature type="compositionally biased region" description="Basic residues" evidence="2">
    <location>
        <begin position="969"/>
        <end position="980"/>
    </location>
</feature>
<feature type="compositionally biased region" description="Polar residues" evidence="2">
    <location>
        <begin position="698"/>
        <end position="708"/>
    </location>
</feature>
<keyword evidence="4" id="KW-1185">Reference proteome</keyword>
<feature type="compositionally biased region" description="Polar residues" evidence="2">
    <location>
        <begin position="233"/>
        <end position="244"/>
    </location>
</feature>
<dbReference type="AlphaFoldDB" id="A0A9W8B107"/>
<feature type="region of interest" description="Disordered" evidence="2">
    <location>
        <begin position="394"/>
        <end position="418"/>
    </location>
</feature>
<sequence>MDKPRTFQGPAGAVKNKKGGRWTTAFSKVRGGLGPRDDNGSTLTAIGPISLPSDPVHVASYSRGNAENHNLIPTQPQSAPASRKLSNQVDLQSTEASQAITNPHPLTSSSAPSTNILLTPGLSSPSTPELPHQGRLPSLAPNSPPGGQPRSYYGPSGRPPPNSQNIAPAASFAPGSLSSENPPGPALTRKGTTAVGLRSANSSNGAKPGQRGSPPNPYPDGLNSSNSQSQNNPDSRLYSSSTHSGPGYPRGRPSNPTLPNTYPSPPDTRRGHPSSVPNVGNSLPPHSTSAPGPPGSTADQSAEEARREEARRFLHQELRSRPNHPPISGNRFEFDDFDEDEDFNTTEESESESEGELDAATREMRRQADKNTDFNGDSSNFKVERGFVSMLRKTGKKVNRLRGGSDASLAGVSGDRGRNGLKIKVSFAQQDMVIGEGAGWDTSSEEYYTDEEEPPLPEIPATSGHSPATHTQSGVQASPPRSEQVASAGFQSTDDAPHPSPPQKSLEKADPADMNRQRRLEQTMALLSGNSTPAASEGSQSTNRSPPLGSSQHGVSPKEKNSPPSSSNSNSRQISGFIPPSQRHRMLQEQQQQQRSTASLPSSVSNNSSAARASPDSLDSSASRTSSPARGNNPAYPDDNARLRSTSQTESSSKSPSGIPLVYDMSASPKRPMPKSNKGGAGLRLSSLMRAMEPSGEPRSNNEGSADNDNPHEDASFLSYLDHLDENDTYGVESPGYPPLDDCPQKQSRDPKQSTPRLGEGGRGKDMIPERLASLPQAGSPSGTSTRLTSAGSRNGDNSRDNENHSSSVNSNHRPPTSRSSQESSRGTLDPHVVIPITTLLSGPLPTHLSDAHIFIQQLRKAHDNLQQELDSVRVHMSKGTGRARSDSSDSQKHKKLALSTLEQENDQLCRELDLLRQERAKLIASYSEPKDQRSPLLSQPRNSGHKEMNGTSAHRSSSQPLPDERVHHSSHHYHYHRGYRPNGAGGTQPPTSNGKNGGSAYGLPSSSPALPSPSSGTSSTSSLSVSSPGYPTLTPRESSMLPAVRTSRSGTSATPTTDMNSARVTSLRQKANYNGAASPLPAGYSAAPTATRSATTPSGILTGRFI</sequence>
<evidence type="ECO:0000313" key="3">
    <source>
        <dbReference type="EMBL" id="KAJ1969520.1"/>
    </source>
</evidence>
<feature type="compositionally biased region" description="Low complexity" evidence="2">
    <location>
        <begin position="223"/>
        <end position="232"/>
    </location>
</feature>
<feature type="compositionally biased region" description="Polar residues" evidence="2">
    <location>
        <begin position="62"/>
        <end position="127"/>
    </location>
</feature>
<accession>A0A9W8B107</accession>
<feature type="compositionally biased region" description="Basic and acidic residues" evidence="2">
    <location>
        <begin position="760"/>
        <end position="769"/>
    </location>
</feature>
<feature type="compositionally biased region" description="Polar residues" evidence="2">
    <location>
        <begin position="463"/>
        <end position="494"/>
    </location>
</feature>
<comment type="caution">
    <text evidence="3">The sequence shown here is derived from an EMBL/GenBank/DDBJ whole genome shotgun (WGS) entry which is preliminary data.</text>
</comment>
<name>A0A9W8B107_9FUNG</name>
<feature type="region of interest" description="Disordered" evidence="2">
    <location>
        <begin position="436"/>
        <end position="829"/>
    </location>
</feature>
<feature type="compositionally biased region" description="Basic and acidic residues" evidence="2">
    <location>
        <begin position="505"/>
        <end position="521"/>
    </location>
</feature>
<feature type="compositionally biased region" description="Basic and acidic residues" evidence="2">
    <location>
        <begin position="743"/>
        <end position="752"/>
    </location>
</feature>
<dbReference type="OrthoDB" id="5600578at2759"/>
<feature type="compositionally biased region" description="Acidic residues" evidence="2">
    <location>
        <begin position="443"/>
        <end position="455"/>
    </location>
</feature>
<dbReference type="EMBL" id="JANBPY010000049">
    <property type="protein sequence ID" value="KAJ1969520.1"/>
    <property type="molecule type" value="Genomic_DNA"/>
</dbReference>
<dbReference type="Proteomes" id="UP001150925">
    <property type="component" value="Unassembled WGS sequence"/>
</dbReference>
<gene>
    <name evidence="3" type="ORF">IWQ62_000576</name>
</gene>
<feature type="coiled-coil region" evidence="1">
    <location>
        <begin position="856"/>
        <end position="926"/>
    </location>
</feature>
<organism evidence="3 4">
    <name type="scientific">Dispira parvispora</name>
    <dbReference type="NCBI Taxonomy" id="1520584"/>
    <lineage>
        <taxon>Eukaryota</taxon>
        <taxon>Fungi</taxon>
        <taxon>Fungi incertae sedis</taxon>
        <taxon>Zoopagomycota</taxon>
        <taxon>Kickxellomycotina</taxon>
        <taxon>Dimargaritomycetes</taxon>
        <taxon>Dimargaritales</taxon>
        <taxon>Dimargaritaceae</taxon>
        <taxon>Dispira</taxon>
    </lineage>
</organism>
<feature type="compositionally biased region" description="Basic and acidic residues" evidence="2">
    <location>
        <begin position="359"/>
        <end position="372"/>
    </location>
</feature>
<feature type="compositionally biased region" description="Polar residues" evidence="2">
    <location>
        <begin position="1047"/>
        <end position="1063"/>
    </location>
</feature>
<feature type="region of interest" description="Disordered" evidence="2">
    <location>
        <begin position="926"/>
        <end position="1063"/>
    </location>
</feature>
<evidence type="ECO:0000256" key="2">
    <source>
        <dbReference type="SAM" id="MobiDB-lite"/>
    </source>
</evidence>
<feature type="compositionally biased region" description="Polar residues" evidence="2">
    <location>
        <begin position="950"/>
        <end position="961"/>
    </location>
</feature>
<feature type="compositionally biased region" description="Polar residues" evidence="2">
    <location>
        <begin position="275"/>
        <end position="290"/>
    </location>
</feature>
<feature type="compositionally biased region" description="Low complexity" evidence="2">
    <location>
        <begin position="588"/>
        <end position="629"/>
    </location>
</feature>
<proteinExistence type="predicted"/>
<feature type="compositionally biased region" description="Polar residues" evidence="2">
    <location>
        <begin position="528"/>
        <end position="554"/>
    </location>
</feature>
<feature type="compositionally biased region" description="Low complexity" evidence="2">
    <location>
        <begin position="1002"/>
        <end position="1033"/>
    </location>
</feature>
<feature type="region of interest" description="Disordered" evidence="2">
    <location>
        <begin position="46"/>
        <end position="380"/>
    </location>
</feature>
<feature type="compositionally biased region" description="Low complexity" evidence="2">
    <location>
        <begin position="1086"/>
        <end position="1099"/>
    </location>
</feature>
<reference evidence="3" key="1">
    <citation type="submission" date="2022-07" db="EMBL/GenBank/DDBJ databases">
        <title>Phylogenomic reconstructions and comparative analyses of Kickxellomycotina fungi.</title>
        <authorList>
            <person name="Reynolds N.K."/>
            <person name="Stajich J.E."/>
            <person name="Barry K."/>
            <person name="Grigoriev I.V."/>
            <person name="Crous P."/>
            <person name="Smith M.E."/>
        </authorList>
    </citation>
    <scope>NUCLEOTIDE SEQUENCE</scope>
    <source>
        <strain evidence="3">RSA 1196</strain>
    </source>
</reference>
<evidence type="ECO:0000256" key="1">
    <source>
        <dbReference type="SAM" id="Coils"/>
    </source>
</evidence>
<feature type="compositionally biased region" description="Basic and acidic residues" evidence="2">
    <location>
        <begin position="303"/>
        <end position="320"/>
    </location>
</feature>
<feature type="region of interest" description="Disordered" evidence="2">
    <location>
        <begin position="1084"/>
        <end position="1107"/>
    </location>
</feature>
<keyword evidence="1" id="KW-0175">Coiled coil</keyword>